<evidence type="ECO:0000313" key="2">
    <source>
        <dbReference type="EMBL" id="KAK8863473.1"/>
    </source>
</evidence>
<dbReference type="SUPFAM" id="SSF81901">
    <property type="entry name" value="HCP-like"/>
    <property type="match status" value="2"/>
</dbReference>
<reference evidence="2 3" key="1">
    <citation type="submission" date="2024-04" db="EMBL/GenBank/DDBJ databases">
        <title>Tritrichomonas musculus Genome.</title>
        <authorList>
            <person name="Alves-Ferreira E."/>
            <person name="Grigg M."/>
            <person name="Lorenzi H."/>
            <person name="Galac M."/>
        </authorList>
    </citation>
    <scope>NUCLEOTIDE SEQUENCE [LARGE SCALE GENOMIC DNA]</scope>
    <source>
        <strain evidence="2 3">EAF2021</strain>
    </source>
</reference>
<comment type="similarity">
    <text evidence="1">Belongs to the sel-1 family.</text>
</comment>
<sequence>MFLILFSILQTNRIQTIPKHLLFKKVSGQLIDVYNELDVAITKSKAHFSREAFKNATVNTSSIDVATLKSLAKNDFGPASFFLGDMYLYGINPISINLTKAAHYYKKAAIKNITSAYTQLGFLYTYGLGVEKNIPKAVVYHRIGCERKSSYSCLWEAHAHRYGVYKAKSSNHALSEIYPIALLVNHLSSKNAVSHHKPEIITRSLKLKEHKSQDDSGILQLLQYKAAFGDPDAEMDLAHSYYYGNYGQEVNIHKAREIFERHLDNSDAAVHLGRIHHLGEDGPVDLELAEHYYKMAADMDNMNAFNNLGVIHNDRNDPDVALELMQKAADKGHPSAKFNLAMHEIRGRKNLTKGLQMLRELSDSGMVLAALNYATYERGGIAPYDEDDAFWLFHSICSVGPWREESLTAESYYKNGSYDAALLLWMQLSDQGQCQASFNAGLVLTNWEKVTKGQPFLIEGYDKFHDDFDGSKLRGKMAVRMLKNAMNYCNDDISPYLYDIYMKRNMTSKAIKFIEKHGTGTESSFIKIKLMLKEELPLKFMEIKKEFTSGLENNIKSIFAFASLIPWIGYKFIQRGIEIAQNEHYADEYFVDFSQFVVFLWKKIYPPFEILCILDVLITLIRKRFEIIYYG</sequence>
<dbReference type="PANTHER" id="PTHR11102:SF147">
    <property type="entry name" value="SEL1L ADAPTOR SUBUNIT OF ERAD E3 UBIQUITIN LIGASE"/>
    <property type="match status" value="1"/>
</dbReference>
<proteinExistence type="inferred from homology"/>
<dbReference type="PANTHER" id="PTHR11102">
    <property type="entry name" value="SEL-1-LIKE PROTEIN"/>
    <property type="match status" value="1"/>
</dbReference>
<dbReference type="EMBL" id="JAPFFF010000017">
    <property type="protein sequence ID" value="KAK8863473.1"/>
    <property type="molecule type" value="Genomic_DNA"/>
</dbReference>
<keyword evidence="3" id="KW-1185">Reference proteome</keyword>
<dbReference type="Gene3D" id="1.25.40.10">
    <property type="entry name" value="Tetratricopeptide repeat domain"/>
    <property type="match status" value="2"/>
</dbReference>
<dbReference type="Pfam" id="PF08238">
    <property type="entry name" value="Sel1"/>
    <property type="match status" value="6"/>
</dbReference>
<comment type="caution">
    <text evidence="2">The sequence shown here is derived from an EMBL/GenBank/DDBJ whole genome shotgun (WGS) entry which is preliminary data.</text>
</comment>
<name>A0ABR2IK15_9EUKA</name>
<organism evidence="2 3">
    <name type="scientific">Tritrichomonas musculus</name>
    <dbReference type="NCBI Taxonomy" id="1915356"/>
    <lineage>
        <taxon>Eukaryota</taxon>
        <taxon>Metamonada</taxon>
        <taxon>Parabasalia</taxon>
        <taxon>Tritrichomonadida</taxon>
        <taxon>Tritrichomonadidae</taxon>
        <taxon>Tritrichomonas</taxon>
    </lineage>
</organism>
<evidence type="ECO:0000313" key="3">
    <source>
        <dbReference type="Proteomes" id="UP001470230"/>
    </source>
</evidence>
<dbReference type="SMART" id="SM00671">
    <property type="entry name" value="SEL1"/>
    <property type="match status" value="6"/>
</dbReference>
<evidence type="ECO:0000256" key="1">
    <source>
        <dbReference type="ARBA" id="ARBA00038101"/>
    </source>
</evidence>
<gene>
    <name evidence="2" type="ORF">M9Y10_011157</name>
</gene>
<accession>A0ABR2IK15</accession>
<dbReference type="InterPro" id="IPR050767">
    <property type="entry name" value="Sel1_AlgK"/>
</dbReference>
<dbReference type="InterPro" id="IPR011990">
    <property type="entry name" value="TPR-like_helical_dom_sf"/>
</dbReference>
<dbReference type="Proteomes" id="UP001470230">
    <property type="component" value="Unassembled WGS sequence"/>
</dbReference>
<protein>
    <submittedName>
        <fullName evidence="2">Uncharacterized protein</fullName>
    </submittedName>
</protein>
<dbReference type="InterPro" id="IPR006597">
    <property type="entry name" value="Sel1-like"/>
</dbReference>